<dbReference type="InterPro" id="IPR050967">
    <property type="entry name" value="Thiamine_Salvage_TenA"/>
</dbReference>
<name>A0ABT1I633_9PSEU</name>
<evidence type="ECO:0000256" key="2">
    <source>
        <dbReference type="RuleBase" id="RU363093"/>
    </source>
</evidence>
<keyword evidence="2" id="KW-0378">Hydrolase</keyword>
<dbReference type="InterPro" id="IPR016084">
    <property type="entry name" value="Haem_Oase-like_multi-hlx"/>
</dbReference>
<feature type="domain" description="Thiaminase-2/PQQC" evidence="3">
    <location>
        <begin position="13"/>
        <end position="218"/>
    </location>
</feature>
<comment type="caution">
    <text evidence="4">The sequence shown here is derived from an EMBL/GenBank/DDBJ whole genome shotgun (WGS) entry which is preliminary data.</text>
</comment>
<comment type="pathway">
    <text evidence="1 2">Cofactor biosynthesis; thiamine diphosphate biosynthesis.</text>
</comment>
<dbReference type="InterPro" id="IPR027574">
    <property type="entry name" value="Thiaminase_II"/>
</dbReference>
<dbReference type="EMBL" id="JAMTCO010000002">
    <property type="protein sequence ID" value="MCP2268088.1"/>
    <property type="molecule type" value="Genomic_DNA"/>
</dbReference>
<keyword evidence="5" id="KW-1185">Reference proteome</keyword>
<reference evidence="4 5" key="1">
    <citation type="submission" date="2022-06" db="EMBL/GenBank/DDBJ databases">
        <title>Genomic Encyclopedia of Archaeal and Bacterial Type Strains, Phase II (KMG-II): from individual species to whole genera.</title>
        <authorList>
            <person name="Goeker M."/>
        </authorList>
    </citation>
    <scope>NUCLEOTIDE SEQUENCE [LARGE SCALE GENOMIC DNA]</scope>
    <source>
        <strain evidence="4 5">DSM 44255</strain>
    </source>
</reference>
<gene>
    <name evidence="4" type="ORF">LV75_000574</name>
</gene>
<dbReference type="PANTHER" id="PTHR43198:SF2">
    <property type="entry name" value="SI:CH1073-67J19.1-RELATED"/>
    <property type="match status" value="1"/>
</dbReference>
<evidence type="ECO:0000313" key="4">
    <source>
        <dbReference type="EMBL" id="MCP2268088.1"/>
    </source>
</evidence>
<dbReference type="Pfam" id="PF03070">
    <property type="entry name" value="TENA_THI-4"/>
    <property type="match status" value="1"/>
</dbReference>
<accession>A0ABT1I633</accession>
<comment type="similarity">
    <text evidence="2">Belongs to the TenA family.</text>
</comment>
<protein>
    <recommendedName>
        <fullName evidence="2">Aminopyrimidine aminohydrolase</fullName>
        <ecNumber evidence="2">3.5.99.2</ecNumber>
    </recommendedName>
</protein>
<dbReference type="NCBIfam" id="TIGR04306">
    <property type="entry name" value="salvage_TenA"/>
    <property type="match status" value="1"/>
</dbReference>
<comment type="catalytic activity">
    <reaction evidence="2">
        <text>thiamine + H2O = 5-(2-hydroxyethyl)-4-methylthiazole + 4-amino-5-hydroxymethyl-2-methylpyrimidine + H(+)</text>
        <dbReference type="Rhea" id="RHEA:17509"/>
        <dbReference type="ChEBI" id="CHEBI:15377"/>
        <dbReference type="ChEBI" id="CHEBI:15378"/>
        <dbReference type="ChEBI" id="CHEBI:16892"/>
        <dbReference type="ChEBI" id="CHEBI:17957"/>
        <dbReference type="ChEBI" id="CHEBI:18385"/>
        <dbReference type="EC" id="3.5.99.2"/>
    </reaction>
</comment>
<dbReference type="EC" id="3.5.99.2" evidence="2"/>
<dbReference type="Gene3D" id="1.20.910.10">
    <property type="entry name" value="Heme oxygenase-like"/>
    <property type="match status" value="1"/>
</dbReference>
<evidence type="ECO:0000259" key="3">
    <source>
        <dbReference type="Pfam" id="PF03070"/>
    </source>
</evidence>
<dbReference type="PANTHER" id="PTHR43198">
    <property type="entry name" value="BIFUNCTIONAL TH2 PROTEIN"/>
    <property type="match status" value="1"/>
</dbReference>
<organism evidence="4 5">
    <name type="scientific">Actinokineospora diospyrosa</name>
    <dbReference type="NCBI Taxonomy" id="103728"/>
    <lineage>
        <taxon>Bacteria</taxon>
        <taxon>Bacillati</taxon>
        <taxon>Actinomycetota</taxon>
        <taxon>Actinomycetes</taxon>
        <taxon>Pseudonocardiales</taxon>
        <taxon>Pseudonocardiaceae</taxon>
        <taxon>Actinokineospora</taxon>
    </lineage>
</organism>
<evidence type="ECO:0000256" key="1">
    <source>
        <dbReference type="ARBA" id="ARBA00004948"/>
    </source>
</evidence>
<comment type="function">
    <text evidence="2">Catalyzes an amino-pyrimidine hydrolysis reaction at the C5' of the pyrimidine moiety of thiamine compounds, a reaction that is part of a thiamine salvage pathway.</text>
</comment>
<dbReference type="CDD" id="cd19365">
    <property type="entry name" value="TenA_C-like"/>
    <property type="match status" value="1"/>
</dbReference>
<proteinExistence type="inferred from homology"/>
<dbReference type="RefSeq" id="WP_253885038.1">
    <property type="nucleotide sequence ID" value="NZ_BAAAVB010000006.1"/>
</dbReference>
<dbReference type="SUPFAM" id="SSF48613">
    <property type="entry name" value="Heme oxygenase-like"/>
    <property type="match status" value="1"/>
</dbReference>
<dbReference type="Proteomes" id="UP001205185">
    <property type="component" value="Unassembled WGS sequence"/>
</dbReference>
<sequence length="224" mass="24479">MINGNQFLSTLWSDIEHIHAAVLAHPFITGLSDGTLPRAAFRHFITQDAHYLRDYARVLALCATKAHHDADVTMFAAHSANAVAAEQELHASLLAELGTSATAAAAEPITPTTVAYTSYLLASAYRGSYAEAVGAVLPCYWLYARVGAHLRSAGSPDPLYARWIDAYADPAFQSVTDQVLAATARLAEESSPAEHALIRKHNHTAGRHEYLFWDAAWRLEQWPV</sequence>
<comment type="catalytic activity">
    <reaction evidence="2">
        <text>4-amino-5-aminomethyl-2-methylpyrimidine + H2O = 4-amino-5-hydroxymethyl-2-methylpyrimidine + NH4(+)</text>
        <dbReference type="Rhea" id="RHEA:31799"/>
        <dbReference type="ChEBI" id="CHEBI:15377"/>
        <dbReference type="ChEBI" id="CHEBI:16892"/>
        <dbReference type="ChEBI" id="CHEBI:28938"/>
        <dbReference type="ChEBI" id="CHEBI:63416"/>
        <dbReference type="EC" id="3.5.99.2"/>
    </reaction>
</comment>
<dbReference type="InterPro" id="IPR004305">
    <property type="entry name" value="Thiaminase-2/PQQC"/>
</dbReference>
<keyword evidence="2" id="KW-0784">Thiamine biosynthesis</keyword>
<evidence type="ECO:0000313" key="5">
    <source>
        <dbReference type="Proteomes" id="UP001205185"/>
    </source>
</evidence>